<feature type="transmembrane region" description="Helical" evidence="2">
    <location>
        <begin position="401"/>
        <end position="425"/>
    </location>
</feature>
<organism evidence="3 4">
    <name type="scientific">Streptacidiphilus cavernicola</name>
    <dbReference type="NCBI Taxonomy" id="3342716"/>
    <lineage>
        <taxon>Bacteria</taxon>
        <taxon>Bacillati</taxon>
        <taxon>Actinomycetota</taxon>
        <taxon>Actinomycetes</taxon>
        <taxon>Kitasatosporales</taxon>
        <taxon>Streptomycetaceae</taxon>
        <taxon>Streptacidiphilus</taxon>
    </lineage>
</organism>
<evidence type="ECO:0000256" key="2">
    <source>
        <dbReference type="SAM" id="Phobius"/>
    </source>
</evidence>
<evidence type="ECO:0000313" key="4">
    <source>
        <dbReference type="Proteomes" id="UP001592531"/>
    </source>
</evidence>
<accession>A0ABV6VTE9</accession>
<name>A0ABV6VTE9_9ACTN</name>
<feature type="transmembrane region" description="Helical" evidence="2">
    <location>
        <begin position="495"/>
        <end position="519"/>
    </location>
</feature>
<feature type="transmembrane region" description="Helical" evidence="2">
    <location>
        <begin position="352"/>
        <end position="381"/>
    </location>
</feature>
<protein>
    <recommendedName>
        <fullName evidence="5">DUF2029 domain-containing protein</fullName>
    </recommendedName>
</protein>
<feature type="compositionally biased region" description="Low complexity" evidence="1">
    <location>
        <begin position="543"/>
        <end position="553"/>
    </location>
</feature>
<feature type="transmembrane region" description="Helical" evidence="2">
    <location>
        <begin position="39"/>
        <end position="65"/>
    </location>
</feature>
<dbReference type="EMBL" id="JBHFAB010000006">
    <property type="protein sequence ID" value="MFC1416933.1"/>
    <property type="molecule type" value="Genomic_DNA"/>
</dbReference>
<feature type="transmembrane region" description="Helical" evidence="2">
    <location>
        <begin position="96"/>
        <end position="113"/>
    </location>
</feature>
<keyword evidence="2" id="KW-0812">Transmembrane</keyword>
<feature type="transmembrane region" description="Helical" evidence="2">
    <location>
        <begin position="214"/>
        <end position="233"/>
    </location>
</feature>
<feature type="compositionally biased region" description="Pro residues" evidence="1">
    <location>
        <begin position="531"/>
        <end position="542"/>
    </location>
</feature>
<dbReference type="RefSeq" id="WP_380534609.1">
    <property type="nucleotide sequence ID" value="NZ_JBHFAB010000006.1"/>
</dbReference>
<keyword evidence="2" id="KW-1133">Transmembrane helix</keyword>
<feature type="transmembrane region" description="Helical" evidence="2">
    <location>
        <begin position="71"/>
        <end position="89"/>
    </location>
</feature>
<comment type="caution">
    <text evidence="3">The sequence shown here is derived from an EMBL/GenBank/DDBJ whole genome shotgun (WGS) entry which is preliminary data.</text>
</comment>
<feature type="region of interest" description="Disordered" evidence="1">
    <location>
        <begin position="528"/>
        <end position="560"/>
    </location>
</feature>
<reference evidence="3 4" key="1">
    <citation type="submission" date="2024-09" db="EMBL/GenBank/DDBJ databases">
        <authorList>
            <person name="Lee S.D."/>
        </authorList>
    </citation>
    <scope>NUCLEOTIDE SEQUENCE [LARGE SCALE GENOMIC DNA]</scope>
    <source>
        <strain evidence="3 4">N8-3</strain>
    </source>
</reference>
<keyword evidence="2" id="KW-0472">Membrane</keyword>
<proteinExistence type="predicted"/>
<keyword evidence="4" id="KW-1185">Reference proteome</keyword>
<evidence type="ECO:0000256" key="1">
    <source>
        <dbReference type="SAM" id="MobiDB-lite"/>
    </source>
</evidence>
<dbReference type="Proteomes" id="UP001592531">
    <property type="component" value="Unassembled WGS sequence"/>
</dbReference>
<gene>
    <name evidence="3" type="ORF">ACEZDE_09785</name>
</gene>
<evidence type="ECO:0000313" key="3">
    <source>
        <dbReference type="EMBL" id="MFC1416933.1"/>
    </source>
</evidence>
<sequence length="560" mass="57161">MDLHRAAAGIHTAAGAHTHNAAAGTRAAAGRRFPARAEVLAGLGAAALTAALAGTVTSGATLGGVTPLRGWYLADALLFALAITLLRRVRDPRRTAALVLVGSVALALTGLLAPPRTSDDAYRYLWDGHVQAAGVSPYTYTPTDPALAGLRAADPALFPVGGSCVGWDLHRSGAICTHINRPTVHTIYPPVAEAWFLGLYQAGRITGGHGVRTAQAGGALLAVLSTGALLLILRRRRVPPHRAALWGWFPGVALWAVNDAHVDTLGVLLMTCGLATTAYAATHATVRPSVQPGASALPGPSAQPGASAARGASLGAVLLGAATATKLIPVLALPGAMAGVLRRGHRPGPRDLLVPAVALLTFLLCYLPYVLASGLGVIGYLPGYLQEEGYDQGTRFGLLTLLGLPLRLLPALVAVILVATVLLVLRLGDPERPWRGALLVTGTALFLAAPGYPWYSLLVVALVALDGRWEWLGLPAAAAAVVVFGGNAQQPAYAAALCLLLAVTAVRTLLATATAIAAVTAASAVTAPVAQQPPPRPDPAAPAGPAAPVAPTPIRTASSR</sequence>
<feature type="transmembrane region" description="Helical" evidence="2">
    <location>
        <begin position="437"/>
        <end position="465"/>
    </location>
</feature>
<evidence type="ECO:0008006" key="5">
    <source>
        <dbReference type="Google" id="ProtNLM"/>
    </source>
</evidence>
<feature type="transmembrane region" description="Helical" evidence="2">
    <location>
        <begin position="471"/>
        <end position="488"/>
    </location>
</feature>